<dbReference type="EMBL" id="JACHHI010000001">
    <property type="protein sequence ID" value="MBB6477195.1"/>
    <property type="molecule type" value="Genomic_DNA"/>
</dbReference>
<protein>
    <submittedName>
        <fullName evidence="5">Xaa-Pro aminopeptidase</fullName>
        <ecNumber evidence="5">3.4.11.9</ecNumber>
    </submittedName>
</protein>
<dbReference type="GO" id="GO:0008235">
    <property type="term" value="F:metalloexopeptidase activity"/>
    <property type="evidence" value="ECO:0007669"/>
    <property type="project" value="UniProtKB-ARBA"/>
</dbReference>
<evidence type="ECO:0000259" key="4">
    <source>
        <dbReference type="Pfam" id="PF01321"/>
    </source>
</evidence>
<gene>
    <name evidence="5" type="ORF">HNR45_000217</name>
</gene>
<proteinExistence type="predicted"/>
<keyword evidence="1" id="KW-0479">Metal-binding</keyword>
<dbReference type="SUPFAM" id="SSF53092">
    <property type="entry name" value="Creatinase/prolidase N-terminal domain"/>
    <property type="match status" value="1"/>
</dbReference>
<dbReference type="InterPro" id="IPR001714">
    <property type="entry name" value="Pept_M24_MAP"/>
</dbReference>
<dbReference type="PANTHER" id="PTHR46112:SF3">
    <property type="entry name" value="AMINOPEPTIDASE YPDF"/>
    <property type="match status" value="1"/>
</dbReference>
<dbReference type="Gene3D" id="3.90.230.10">
    <property type="entry name" value="Creatinase/methionine aminopeptidase superfamily"/>
    <property type="match status" value="1"/>
</dbReference>
<dbReference type="GO" id="GO:0004177">
    <property type="term" value="F:aminopeptidase activity"/>
    <property type="evidence" value="ECO:0007669"/>
    <property type="project" value="UniProtKB-KW"/>
</dbReference>
<keyword evidence="5" id="KW-0031">Aminopeptidase</keyword>
<keyword evidence="5" id="KW-0645">Protease</keyword>
<dbReference type="PROSITE" id="PS00491">
    <property type="entry name" value="PROLINE_PEPTIDASE"/>
    <property type="match status" value="1"/>
</dbReference>
<dbReference type="EC" id="3.4.11.9" evidence="5"/>
<feature type="domain" description="Peptidase M24" evidence="3">
    <location>
        <begin position="132"/>
        <end position="333"/>
    </location>
</feature>
<name>A0A841QZT8_9FIRM</name>
<evidence type="ECO:0000259" key="3">
    <source>
        <dbReference type="Pfam" id="PF00557"/>
    </source>
</evidence>
<dbReference type="RefSeq" id="WP_159821908.1">
    <property type="nucleotide sequence ID" value="NZ_CABWNB010000001.1"/>
</dbReference>
<comment type="caution">
    <text evidence="5">The sequence shown here is derived from an EMBL/GenBank/DDBJ whole genome shotgun (WGS) entry which is preliminary data.</text>
</comment>
<keyword evidence="2 5" id="KW-0378">Hydrolase</keyword>
<keyword evidence="6" id="KW-1185">Reference proteome</keyword>
<reference evidence="5 6" key="1">
    <citation type="submission" date="2020-08" db="EMBL/GenBank/DDBJ databases">
        <title>Genomic Encyclopedia of Type Strains, Phase IV (KMG-IV): sequencing the most valuable type-strain genomes for metagenomic binning, comparative biology and taxonomic classification.</title>
        <authorList>
            <person name="Goeker M."/>
        </authorList>
    </citation>
    <scope>NUCLEOTIDE SEQUENCE [LARGE SCALE GENOMIC DNA]</scope>
    <source>
        <strain evidence="5 6">DSM 21255</strain>
    </source>
</reference>
<dbReference type="InterPro" id="IPR001131">
    <property type="entry name" value="Peptidase_M24B_aminopep-P_CS"/>
</dbReference>
<dbReference type="InterPro" id="IPR050659">
    <property type="entry name" value="Peptidase_M24B"/>
</dbReference>
<dbReference type="InterPro" id="IPR029149">
    <property type="entry name" value="Creatin/AminoP/Spt16_N"/>
</dbReference>
<dbReference type="PANTHER" id="PTHR46112">
    <property type="entry name" value="AMINOPEPTIDASE"/>
    <property type="match status" value="1"/>
</dbReference>
<dbReference type="Proteomes" id="UP000591941">
    <property type="component" value="Unassembled WGS sequence"/>
</dbReference>
<dbReference type="Gene3D" id="3.40.350.10">
    <property type="entry name" value="Creatinase/prolidase N-terminal domain"/>
    <property type="match status" value="1"/>
</dbReference>
<dbReference type="InterPro" id="IPR036005">
    <property type="entry name" value="Creatinase/aminopeptidase-like"/>
</dbReference>
<organism evidence="5 6">
    <name type="scientific">Negativicoccus succinicivorans</name>
    <dbReference type="NCBI Taxonomy" id="620903"/>
    <lineage>
        <taxon>Bacteria</taxon>
        <taxon>Bacillati</taxon>
        <taxon>Bacillota</taxon>
        <taxon>Negativicutes</taxon>
        <taxon>Veillonellales</taxon>
        <taxon>Veillonellaceae</taxon>
        <taxon>Negativicoccus</taxon>
    </lineage>
</organism>
<dbReference type="CDD" id="cd01092">
    <property type="entry name" value="APP-like"/>
    <property type="match status" value="1"/>
</dbReference>
<dbReference type="AlphaFoldDB" id="A0A841QZT8"/>
<dbReference type="Pfam" id="PF01321">
    <property type="entry name" value="Creatinase_N"/>
    <property type="match status" value="1"/>
</dbReference>
<dbReference type="GO" id="GO:0046872">
    <property type="term" value="F:metal ion binding"/>
    <property type="evidence" value="ECO:0007669"/>
    <property type="project" value="UniProtKB-KW"/>
</dbReference>
<accession>A0A841QZT8</accession>
<evidence type="ECO:0000313" key="6">
    <source>
        <dbReference type="Proteomes" id="UP000591941"/>
    </source>
</evidence>
<dbReference type="InterPro" id="IPR000994">
    <property type="entry name" value="Pept_M24"/>
</dbReference>
<dbReference type="PRINTS" id="PR00599">
    <property type="entry name" value="MAPEPTIDASE"/>
</dbReference>
<dbReference type="OrthoDB" id="9806388at2"/>
<evidence type="ECO:0000256" key="2">
    <source>
        <dbReference type="ARBA" id="ARBA00022801"/>
    </source>
</evidence>
<dbReference type="Pfam" id="PF00557">
    <property type="entry name" value="Peptidase_M24"/>
    <property type="match status" value="1"/>
</dbReference>
<feature type="domain" description="Creatinase N-terminal" evidence="4">
    <location>
        <begin position="12"/>
        <end position="117"/>
    </location>
</feature>
<evidence type="ECO:0000256" key="1">
    <source>
        <dbReference type="ARBA" id="ARBA00022723"/>
    </source>
</evidence>
<dbReference type="InterPro" id="IPR000587">
    <property type="entry name" value="Creatinase_N"/>
</dbReference>
<dbReference type="GeneID" id="93485506"/>
<dbReference type="SUPFAM" id="SSF55920">
    <property type="entry name" value="Creatinase/aminopeptidase"/>
    <property type="match status" value="1"/>
</dbReference>
<evidence type="ECO:0000313" key="5">
    <source>
        <dbReference type="EMBL" id="MBB6477195.1"/>
    </source>
</evidence>
<sequence length="349" mass="39003">MVAQNHLPKPQDHSAIWVHKDENVRFLSDFTGDSTELLITPQRHLLITDSRYTEQATAEAEDWEVVNHQGQLYATISKILQEENISLLSVEASSLSVMAYWKLQEQCPELVINNIDLDPLRQVKIDTELYYLKRAAQMAANALHDILPQIAAQRTENEVRIALEQAMLAHGSEHTAFATIVASGKRSALPHGTATDKRIEIGDFVTIDFGAVYRGYHSDMTRTFVIGSASDRQRQLYDAVAHVQRESVKKVRSGVAAHTIDAFARQEFVKAGLNQYFIHSLGHGVGLEIHELPTLSPKCETVLEPNMVVTVEPGIYISGYGGIRIEDTVVVKEGEPEVITLFPHELMEL</sequence>